<evidence type="ECO:0000259" key="16">
    <source>
        <dbReference type="PROSITE" id="PS52004"/>
    </source>
</evidence>
<dbReference type="GO" id="GO:0004312">
    <property type="term" value="F:fatty acid synthase activity"/>
    <property type="evidence" value="ECO:0007669"/>
    <property type="project" value="UniProtKB-EC"/>
</dbReference>
<evidence type="ECO:0000256" key="15">
    <source>
        <dbReference type="PROSITE-ProRule" id="PRU01363"/>
    </source>
</evidence>
<evidence type="ECO:0000256" key="14">
    <source>
        <dbReference type="ARBA" id="ARBA00044883"/>
    </source>
</evidence>
<evidence type="ECO:0000256" key="5">
    <source>
        <dbReference type="ARBA" id="ARBA00022679"/>
    </source>
</evidence>
<dbReference type="InterPro" id="IPR014031">
    <property type="entry name" value="Ketoacyl_synth_C"/>
</dbReference>
<dbReference type="InterPro" id="IPR049552">
    <property type="entry name" value="PKS_DH_N"/>
</dbReference>
<dbReference type="Pfam" id="PF21149">
    <property type="entry name" value="FAS_pseudo-KR"/>
    <property type="match status" value="1"/>
</dbReference>
<dbReference type="InterPro" id="IPR050091">
    <property type="entry name" value="PKS_NRPS_Biosynth_Enz"/>
</dbReference>
<evidence type="ECO:0000313" key="19">
    <source>
        <dbReference type="Proteomes" id="UP000708208"/>
    </source>
</evidence>
<keyword evidence="19" id="KW-1185">Reference proteome</keyword>
<evidence type="ECO:0000256" key="2">
    <source>
        <dbReference type="ARBA" id="ARBA00018769"/>
    </source>
</evidence>
<dbReference type="InterPro" id="IPR032821">
    <property type="entry name" value="PKS_assoc"/>
</dbReference>
<dbReference type="InterPro" id="IPR049900">
    <property type="entry name" value="PKS_mFAS_DH"/>
</dbReference>
<keyword evidence="7" id="KW-0276">Fatty acid metabolism</keyword>
<dbReference type="EC" id="2.3.1.85" evidence="1"/>
<comment type="catalytic activity">
    <reaction evidence="14">
        <text>acetyl-CoA + n malonyl-CoA + 2n NADPH + 2n H(+) = a long-chain fatty acid + (n+1) CoA + n CO2 + 2n NADP(+).</text>
        <dbReference type="EC" id="2.3.1.85"/>
    </reaction>
</comment>
<dbReference type="Pfam" id="PF00107">
    <property type="entry name" value="ADH_zinc_N"/>
    <property type="match status" value="1"/>
</dbReference>
<dbReference type="InterPro" id="IPR020843">
    <property type="entry name" value="ER"/>
</dbReference>
<dbReference type="GO" id="GO:0004315">
    <property type="term" value="F:3-oxoacyl-[acyl-carrier-protein] synthase activity"/>
    <property type="evidence" value="ECO:0007669"/>
    <property type="project" value="InterPro"/>
</dbReference>
<dbReference type="PANTHER" id="PTHR43775:SF7">
    <property type="entry name" value="FATTY ACID SYNTHASE"/>
    <property type="match status" value="1"/>
</dbReference>
<dbReference type="SMART" id="SM00825">
    <property type="entry name" value="PKS_KS"/>
    <property type="match status" value="2"/>
</dbReference>
<evidence type="ECO:0000256" key="1">
    <source>
        <dbReference type="ARBA" id="ARBA00012873"/>
    </source>
</evidence>
<keyword evidence="6" id="KW-0378">Hydrolase</keyword>
<keyword evidence="12" id="KW-0275">Fatty acid biosynthesis</keyword>
<comment type="caution">
    <text evidence="18">The sequence shown here is derived from an EMBL/GenBank/DDBJ whole genome shotgun (WGS) entry which is preliminary data.</text>
</comment>
<dbReference type="InterPro" id="IPR014030">
    <property type="entry name" value="Ketoacyl_synth_N"/>
</dbReference>
<dbReference type="GO" id="GO:0016787">
    <property type="term" value="F:hydrolase activity"/>
    <property type="evidence" value="ECO:0007669"/>
    <property type="project" value="UniProtKB-KW"/>
</dbReference>
<dbReference type="PANTHER" id="PTHR43775">
    <property type="entry name" value="FATTY ACID SYNTHASE"/>
    <property type="match status" value="1"/>
</dbReference>
<dbReference type="Pfam" id="PF00109">
    <property type="entry name" value="ketoacyl-synt"/>
    <property type="match status" value="2"/>
</dbReference>
<organism evidence="18 19">
    <name type="scientific">Allacma fusca</name>
    <dbReference type="NCBI Taxonomy" id="39272"/>
    <lineage>
        <taxon>Eukaryota</taxon>
        <taxon>Metazoa</taxon>
        <taxon>Ecdysozoa</taxon>
        <taxon>Arthropoda</taxon>
        <taxon>Hexapoda</taxon>
        <taxon>Collembola</taxon>
        <taxon>Symphypleona</taxon>
        <taxon>Sminthuridae</taxon>
        <taxon>Allacma</taxon>
    </lineage>
</organism>
<dbReference type="InterPro" id="IPR018201">
    <property type="entry name" value="Ketoacyl_synth_AS"/>
</dbReference>
<keyword evidence="8" id="KW-0521">NADP</keyword>
<dbReference type="GO" id="GO:0006633">
    <property type="term" value="P:fatty acid biosynthetic process"/>
    <property type="evidence" value="ECO:0007669"/>
    <property type="project" value="UniProtKB-KW"/>
</dbReference>
<dbReference type="SMART" id="SM00829">
    <property type="entry name" value="PKS_ER"/>
    <property type="match status" value="1"/>
</dbReference>
<evidence type="ECO:0000313" key="18">
    <source>
        <dbReference type="EMBL" id="CAG7786560.1"/>
    </source>
</evidence>
<evidence type="ECO:0000256" key="3">
    <source>
        <dbReference type="ARBA" id="ARBA00022450"/>
    </source>
</evidence>
<feature type="active site" description="Proton acceptor; for dehydratase activity" evidence="15">
    <location>
        <position position="667"/>
    </location>
</feature>
<keyword evidence="10" id="KW-0520">NAD</keyword>
<evidence type="ECO:0000256" key="8">
    <source>
        <dbReference type="ARBA" id="ARBA00022857"/>
    </source>
</evidence>
<sequence length="1394" mass="153841">MVQEGAQFRYNLEEFDVPTRMAILDDLDKFDAEFFTLHAKQAGALDSRIKLLLETTYEAIVDAGINPIEIQGSRTGVFVGGADSSAQAVMSRCATPDKINKYGLLGNVGSMFSNRLSYTFNLTGPSYSVDAACASSSVALHQALQSIRAGSCDAAIVASGTTHHDPLTSQCFHQLKMTSADGKCKPFDASADGYVRAEAAVALYICKRQVARRVYGTLVHSTTNNDGYKEEGITYPSQHLQEKVMRELYKDTGISPLEVDYIEAHGTGTKVGDPQELAAITNVFCDDRKDPLLIGSNCCWKLPTRLLSTQGLTIQGSKTGVVGGADSSAQGILSRSATPDKVNKYVALGNAGSMFSNRISYAFNLVGPSYSIDAACSSSSVALHQALQAIRAGYCDAAIVATDGYVRAEATVAIYICKRQVARRVYSTLVHSTTNNDGYKEEGITYPSQHLQGKVMQQLYKDTGISPLEVDYIEAHGAGTKVGDPQELAAITNVFCDGRKYPLPIGSVKTNMGHSEHVSGLCGIVKVLLSHSAGQLPANLHYNTPNADIPSLLDGRLTVIDTLQPFNARYVAFNSMGFGGTNVHVLSGPPRRQNNLDSIYSFNITWIWPNARSCRVGATTPNISSMLRWDHSESYNVVHHSMEISRQKGIKFVFNLSNQEDSFLEGHTVDGKHLFPATGYVWLVWKCFAQQSRSRFENFPVVLENIRFERMTLLNASKDTELVVNIFSGSGKFEISESDSIVCSGLVRNIDNTVEHEMINYQICKDVKISGPCLNKEDFYKEMHLRGYGHSGLFQGIEGAHAGGIWAKVRWQGEWVSFIDAILQATLLRNATRDLYVPLRIQKLTINPNEIMEHLAASDSIIDVKSWEELGTKTAALESSVEIALDNLSVRKLVFTEILQTPSNMLGQHVINKAALKFPIVDFCLVNNSNEAVEEEHIATAMSRVVTMDDIDKVEQSILYVDDSNIIPNVIKTLRQDGFILYKGYSGKALSYAELTVISEKPFQVEATECCYYWLRKLNPLPYLTLTIINVDTKGYSWVETAKTSLEALVETDVIYFISKCYKSGINGFAKCLTREYASVRLRCFHAIESVDLDIRQPSENLKNQLQKDLVFNTFKNNAWGTFCNLSIPKEEFLKQTYSSIAYANALTLGDLSSLSWIESPLKMERKDLVEVYYSALNFKDVMLASGKIAQDSVAKYDRPDCIIGLEFSGVFQNRRVCGMGLSECLATRIDPRNKTIFDIPDSWSFEDAATVPCVYITVYLALILRGKMQPGESVLIHAGSGGVGQAAIQVALSMNCRVFTTVGTKAKREFLKARFPVLTDDCFTNSREARQFECHIKTCTNGRGVDLVLNSLAQDKIHASIRCLATNGRFLEIGKFDVLNDTKIGMSILAKGI</sequence>
<keyword evidence="11" id="KW-0443">Lipid metabolism</keyword>
<dbReference type="GO" id="GO:0016491">
    <property type="term" value="F:oxidoreductase activity"/>
    <property type="evidence" value="ECO:0007669"/>
    <property type="project" value="UniProtKB-KW"/>
</dbReference>
<keyword evidence="13" id="KW-0511">Multifunctional enzyme</keyword>
<reference evidence="18" key="1">
    <citation type="submission" date="2021-06" db="EMBL/GenBank/DDBJ databases">
        <authorList>
            <person name="Hodson N. C."/>
            <person name="Mongue J. A."/>
            <person name="Jaron S. K."/>
        </authorList>
    </citation>
    <scope>NUCLEOTIDE SEQUENCE</scope>
</reference>
<keyword evidence="5" id="KW-0808">Transferase</keyword>
<evidence type="ECO:0000256" key="7">
    <source>
        <dbReference type="ARBA" id="ARBA00022832"/>
    </source>
</evidence>
<evidence type="ECO:0000256" key="13">
    <source>
        <dbReference type="ARBA" id="ARBA00023268"/>
    </source>
</evidence>
<feature type="domain" description="Ketosynthase family 3 (KS3)" evidence="16">
    <location>
        <begin position="1"/>
        <end position="589"/>
    </location>
</feature>
<evidence type="ECO:0000259" key="17">
    <source>
        <dbReference type="PROSITE" id="PS52019"/>
    </source>
</evidence>
<evidence type="ECO:0000256" key="9">
    <source>
        <dbReference type="ARBA" id="ARBA00023002"/>
    </source>
</evidence>
<keyword evidence="4" id="KW-0444">Lipid biosynthesis</keyword>
<keyword evidence="3" id="KW-0596">Phosphopantetheine</keyword>
<dbReference type="CDD" id="cd00833">
    <property type="entry name" value="PKS"/>
    <property type="match status" value="1"/>
</dbReference>
<proteinExistence type="predicted"/>
<feature type="non-terminal residue" evidence="18">
    <location>
        <position position="1394"/>
    </location>
</feature>
<dbReference type="EMBL" id="CAJVCH010320416">
    <property type="protein sequence ID" value="CAG7786560.1"/>
    <property type="molecule type" value="Genomic_DNA"/>
</dbReference>
<dbReference type="InterPro" id="IPR049391">
    <property type="entry name" value="FAS_pseudo-KR"/>
</dbReference>
<dbReference type="InterPro" id="IPR020841">
    <property type="entry name" value="PKS_Beta-ketoAc_synthase_dom"/>
</dbReference>
<dbReference type="InterPro" id="IPR013149">
    <property type="entry name" value="ADH-like_C"/>
</dbReference>
<dbReference type="Pfam" id="PF02801">
    <property type="entry name" value="Ketoacyl-synt_C"/>
    <property type="match status" value="2"/>
</dbReference>
<evidence type="ECO:0000256" key="6">
    <source>
        <dbReference type="ARBA" id="ARBA00022801"/>
    </source>
</evidence>
<dbReference type="OrthoDB" id="329835at2759"/>
<feature type="active site" description="Proton donor; for dehydratase activity" evidence="15">
    <location>
        <position position="820"/>
    </location>
</feature>
<evidence type="ECO:0000256" key="10">
    <source>
        <dbReference type="ARBA" id="ARBA00023027"/>
    </source>
</evidence>
<evidence type="ECO:0000256" key="4">
    <source>
        <dbReference type="ARBA" id="ARBA00022516"/>
    </source>
</evidence>
<feature type="domain" description="PKS/mFAS DH" evidence="17">
    <location>
        <begin position="631"/>
        <end position="904"/>
    </location>
</feature>
<dbReference type="PROSITE" id="PS52004">
    <property type="entry name" value="KS3_2"/>
    <property type="match status" value="1"/>
</dbReference>
<protein>
    <recommendedName>
        <fullName evidence="2">Fatty acid synthase</fullName>
        <ecNumber evidence="1">2.3.1.85</ecNumber>
    </recommendedName>
</protein>
<feature type="region of interest" description="N-terminal hotdog fold" evidence="15">
    <location>
        <begin position="631"/>
        <end position="754"/>
    </location>
</feature>
<evidence type="ECO:0000256" key="12">
    <source>
        <dbReference type="ARBA" id="ARBA00023160"/>
    </source>
</evidence>
<dbReference type="Proteomes" id="UP000708208">
    <property type="component" value="Unassembled WGS sequence"/>
</dbReference>
<dbReference type="Pfam" id="PF21089">
    <property type="entry name" value="PKS_DH_N"/>
    <property type="match status" value="1"/>
</dbReference>
<gene>
    <name evidence="18" type="ORF">AFUS01_LOCUS25124</name>
</gene>
<dbReference type="CDD" id="cd05195">
    <property type="entry name" value="enoyl_red"/>
    <property type="match status" value="1"/>
</dbReference>
<dbReference type="Pfam" id="PF16197">
    <property type="entry name" value="KAsynt_C_assoc"/>
    <property type="match status" value="1"/>
</dbReference>
<keyword evidence="9" id="KW-0560">Oxidoreductase</keyword>
<dbReference type="PROSITE" id="PS00606">
    <property type="entry name" value="KS3_1"/>
    <property type="match status" value="2"/>
</dbReference>
<dbReference type="PROSITE" id="PS52019">
    <property type="entry name" value="PKS_MFAS_DH"/>
    <property type="match status" value="1"/>
</dbReference>
<accession>A0A8J2KH63</accession>
<name>A0A8J2KH63_9HEXA</name>
<evidence type="ECO:0000256" key="11">
    <source>
        <dbReference type="ARBA" id="ARBA00023098"/>
    </source>
</evidence>
<feature type="region of interest" description="C-terminal hotdog fold" evidence="15">
    <location>
        <begin position="769"/>
        <end position="904"/>
    </location>
</feature>